<dbReference type="Proteomes" id="UP000199110">
    <property type="component" value="Unassembled WGS sequence"/>
</dbReference>
<organism evidence="5 6">
    <name type="scientific">Jannaschia pohangensis</name>
    <dbReference type="NCBI Taxonomy" id="390807"/>
    <lineage>
        <taxon>Bacteria</taxon>
        <taxon>Pseudomonadati</taxon>
        <taxon>Pseudomonadota</taxon>
        <taxon>Alphaproteobacteria</taxon>
        <taxon>Rhodobacterales</taxon>
        <taxon>Roseobacteraceae</taxon>
        <taxon>Jannaschia</taxon>
    </lineage>
</organism>
<dbReference type="Gene3D" id="1.20.120.450">
    <property type="entry name" value="dinb family like domain"/>
    <property type="match status" value="1"/>
</dbReference>
<dbReference type="OrthoDB" id="9807509at2"/>
<name>A0A1I3HGB3_9RHOB</name>
<dbReference type="RefSeq" id="WP_092776938.1">
    <property type="nucleotide sequence ID" value="NZ_FORA01000001.1"/>
</dbReference>
<dbReference type="PANTHER" id="PTHR37302">
    <property type="entry name" value="SLR1116 PROTEIN"/>
    <property type="match status" value="1"/>
</dbReference>
<dbReference type="Pfam" id="PF05163">
    <property type="entry name" value="DinB"/>
    <property type="match status" value="1"/>
</dbReference>
<reference evidence="5 6" key="1">
    <citation type="submission" date="2016-10" db="EMBL/GenBank/DDBJ databases">
        <authorList>
            <person name="de Groot N.N."/>
        </authorList>
    </citation>
    <scope>NUCLEOTIDE SEQUENCE [LARGE SCALE GENOMIC DNA]</scope>
    <source>
        <strain evidence="5 6">DSM 19073</strain>
    </source>
</reference>
<gene>
    <name evidence="5" type="ORF">SAMN04488095_0584</name>
</gene>
<feature type="binding site" evidence="3">
    <location>
        <position position="138"/>
    </location>
    <ligand>
        <name>a divalent metal cation</name>
        <dbReference type="ChEBI" id="CHEBI:60240"/>
    </ligand>
</feature>
<sequence length="176" mass="19186">MSRALAQVRLAARNNAWANATFLAALSALPDGAFAAPRPGFFPSLSQTLNHIHVVDLFYLDVLTEGGRGRAVFDAPDILDPGALADRQAEADAALVAFCDTLTEETLDQTRQIARRDGPVREQVGEILPHLFQHQIHHRGQAHVQLHHAGIAPPQLDEFYMTQGRIASVRAIRGDG</sequence>
<comment type="similarity">
    <text evidence="1">Belongs to the DinB family.</text>
</comment>
<keyword evidence="2 3" id="KW-0479">Metal-binding</keyword>
<evidence type="ECO:0000313" key="5">
    <source>
        <dbReference type="EMBL" id="SFI34744.1"/>
    </source>
</evidence>
<dbReference type="InterPro" id="IPR034660">
    <property type="entry name" value="DinB/YfiT-like"/>
</dbReference>
<protein>
    <submittedName>
        <fullName evidence="5">Uncharacterized damage-inducible protein DinB (Forms a four-helix bundle)</fullName>
    </submittedName>
</protein>
<evidence type="ECO:0000256" key="1">
    <source>
        <dbReference type="ARBA" id="ARBA00008635"/>
    </source>
</evidence>
<dbReference type="GO" id="GO:0046872">
    <property type="term" value="F:metal ion binding"/>
    <property type="evidence" value="ECO:0007669"/>
    <property type="project" value="UniProtKB-KW"/>
</dbReference>
<dbReference type="PANTHER" id="PTHR37302:SF3">
    <property type="entry name" value="DAMAGE-INDUCIBLE PROTEIN DINB"/>
    <property type="match status" value="1"/>
</dbReference>
<keyword evidence="4" id="KW-0732">Signal</keyword>
<dbReference type="SUPFAM" id="SSF109854">
    <property type="entry name" value="DinB/YfiT-like putative metalloenzymes"/>
    <property type="match status" value="1"/>
</dbReference>
<dbReference type="AlphaFoldDB" id="A0A1I3HGB3"/>
<feature type="chain" id="PRO_5011790500" evidence="4">
    <location>
        <begin position="36"/>
        <end position="176"/>
    </location>
</feature>
<keyword evidence="6" id="KW-1185">Reference proteome</keyword>
<accession>A0A1I3HGB3</accession>
<dbReference type="InterPro" id="IPR007837">
    <property type="entry name" value="DinB"/>
</dbReference>
<feature type="signal peptide" evidence="4">
    <location>
        <begin position="1"/>
        <end position="35"/>
    </location>
</feature>
<evidence type="ECO:0000313" key="6">
    <source>
        <dbReference type="Proteomes" id="UP000199110"/>
    </source>
</evidence>
<evidence type="ECO:0000256" key="3">
    <source>
        <dbReference type="PIRSR" id="PIRSR607837-1"/>
    </source>
</evidence>
<feature type="binding site" evidence="3">
    <location>
        <position position="51"/>
    </location>
    <ligand>
        <name>a divalent metal cation</name>
        <dbReference type="ChEBI" id="CHEBI:60240"/>
    </ligand>
</feature>
<proteinExistence type="inferred from homology"/>
<feature type="binding site" evidence="3">
    <location>
        <position position="134"/>
    </location>
    <ligand>
        <name>a divalent metal cation</name>
        <dbReference type="ChEBI" id="CHEBI:60240"/>
    </ligand>
</feature>
<dbReference type="STRING" id="390807.SAMN04488095_0584"/>
<dbReference type="EMBL" id="FORA01000001">
    <property type="protein sequence ID" value="SFI34744.1"/>
    <property type="molecule type" value="Genomic_DNA"/>
</dbReference>
<evidence type="ECO:0000256" key="2">
    <source>
        <dbReference type="ARBA" id="ARBA00022723"/>
    </source>
</evidence>
<evidence type="ECO:0000256" key="4">
    <source>
        <dbReference type="SAM" id="SignalP"/>
    </source>
</evidence>